<reference evidence="1 2" key="1">
    <citation type="submission" date="2009-06" db="EMBL/GenBank/DDBJ databases">
        <title>The Genome Sequence of Loxodonta africana (African elephant).</title>
        <authorList>
            <person name="Di Palma F."/>
            <person name="Heiman D."/>
            <person name="Young S."/>
            <person name="Johnson J."/>
            <person name="Lander E.S."/>
            <person name="Lindblad-Toh K."/>
        </authorList>
    </citation>
    <scope>NUCLEOTIDE SEQUENCE [LARGE SCALE GENOMIC DNA]</scope>
    <source>
        <strain evidence="1 2">Isolate ISIS603380</strain>
    </source>
</reference>
<evidence type="ECO:0000313" key="1">
    <source>
        <dbReference type="Ensembl" id="ENSLAFP00000017858.2"/>
    </source>
</evidence>
<dbReference type="STRING" id="9785.ENSLAFP00000017858"/>
<sequence>VTLAILQDAGADILLEALGSLVCEHRVEPQLRARSLSWSRVSPDPCPCPCPCSGWAEHKQELLLLLEPEEFLQGVAQTSPVLPPALLHWRWASQE</sequence>
<dbReference type="HOGENOM" id="CLU_2378161_0_0_1"/>
<keyword evidence="2" id="KW-1185">Reference proteome</keyword>
<organism evidence="1 2">
    <name type="scientific">Loxodonta africana</name>
    <name type="common">African elephant</name>
    <dbReference type="NCBI Taxonomy" id="9785"/>
    <lineage>
        <taxon>Eukaryota</taxon>
        <taxon>Metazoa</taxon>
        <taxon>Chordata</taxon>
        <taxon>Craniata</taxon>
        <taxon>Vertebrata</taxon>
        <taxon>Euteleostomi</taxon>
        <taxon>Mammalia</taxon>
        <taxon>Eutheria</taxon>
        <taxon>Afrotheria</taxon>
        <taxon>Proboscidea</taxon>
        <taxon>Elephantidae</taxon>
        <taxon>Loxodonta</taxon>
    </lineage>
</organism>
<dbReference type="AlphaFoldDB" id="G3TQL8"/>
<dbReference type="Ensembl" id="ENSLAFT00000022718.2">
    <property type="protein sequence ID" value="ENSLAFP00000017858.2"/>
    <property type="gene ID" value="ENSLAFG00000023334.2"/>
</dbReference>
<dbReference type="InParanoid" id="G3TQL8"/>
<reference evidence="1" key="3">
    <citation type="submission" date="2025-09" db="UniProtKB">
        <authorList>
            <consortium name="Ensembl"/>
        </authorList>
    </citation>
    <scope>IDENTIFICATION</scope>
    <source>
        <strain evidence="1">Isolate ISIS603380</strain>
    </source>
</reference>
<proteinExistence type="predicted"/>
<name>G3TQL8_LOXAF</name>
<dbReference type="Gene3D" id="3.40.50.10130">
    <property type="match status" value="1"/>
</dbReference>
<dbReference type="Proteomes" id="UP000007646">
    <property type="component" value="Unassembled WGS sequence"/>
</dbReference>
<evidence type="ECO:0000313" key="2">
    <source>
        <dbReference type="Proteomes" id="UP000007646"/>
    </source>
</evidence>
<reference evidence="1" key="2">
    <citation type="submission" date="2025-08" db="UniProtKB">
        <authorList>
            <consortium name="Ensembl"/>
        </authorList>
    </citation>
    <scope>IDENTIFICATION</scope>
    <source>
        <strain evidence="1">Isolate ISIS603380</strain>
    </source>
</reference>
<protein>
    <submittedName>
        <fullName evidence="1">Uncharacterized protein</fullName>
    </submittedName>
</protein>
<accession>G3TQL8</accession>